<gene>
    <name evidence="2" type="ORF">PITG_10805</name>
</gene>
<evidence type="ECO:0000256" key="1">
    <source>
        <dbReference type="SAM" id="MobiDB-lite"/>
    </source>
</evidence>
<feature type="compositionally biased region" description="Basic residues" evidence="1">
    <location>
        <begin position="27"/>
        <end position="40"/>
    </location>
</feature>
<dbReference type="EMBL" id="DS028137">
    <property type="protein sequence ID" value="EEY58686.1"/>
    <property type="molecule type" value="Genomic_DNA"/>
</dbReference>
<dbReference type="HOGENOM" id="CLU_2579052_0_0_1"/>
<feature type="region of interest" description="Disordered" evidence="1">
    <location>
        <begin position="19"/>
        <end position="61"/>
    </location>
</feature>
<dbReference type="GeneID" id="9465565"/>
<dbReference type="AlphaFoldDB" id="D0NH47"/>
<dbReference type="RefSeq" id="XP_002901630.1">
    <property type="nucleotide sequence ID" value="XM_002901584.1"/>
</dbReference>
<evidence type="ECO:0000313" key="2">
    <source>
        <dbReference type="EMBL" id="EEY58686.1"/>
    </source>
</evidence>
<dbReference type="KEGG" id="pif:PITG_10805"/>
<protein>
    <submittedName>
        <fullName evidence="2">Uncharacterized protein</fullName>
    </submittedName>
</protein>
<accession>D0NH47</accession>
<name>D0NH47_PHYIT</name>
<dbReference type="Proteomes" id="UP000006643">
    <property type="component" value="Unassembled WGS sequence"/>
</dbReference>
<keyword evidence="3" id="KW-1185">Reference proteome</keyword>
<evidence type="ECO:0000313" key="3">
    <source>
        <dbReference type="Proteomes" id="UP000006643"/>
    </source>
</evidence>
<sequence>MQQQCSHSVLLESRENDTLREWEASRTRRLSKLPSHRVASRGREGAADDRHRDGGKARKKRQDAVACSAGLCFTIVFMHNA</sequence>
<feature type="compositionally biased region" description="Basic and acidic residues" evidence="1">
    <location>
        <begin position="41"/>
        <end position="56"/>
    </location>
</feature>
<proteinExistence type="predicted"/>
<organism evidence="2 3">
    <name type="scientific">Phytophthora infestans (strain T30-4)</name>
    <name type="common">Potato late blight agent</name>
    <dbReference type="NCBI Taxonomy" id="403677"/>
    <lineage>
        <taxon>Eukaryota</taxon>
        <taxon>Sar</taxon>
        <taxon>Stramenopiles</taxon>
        <taxon>Oomycota</taxon>
        <taxon>Peronosporomycetes</taxon>
        <taxon>Peronosporales</taxon>
        <taxon>Peronosporaceae</taxon>
        <taxon>Phytophthora</taxon>
    </lineage>
</organism>
<dbReference type="InParanoid" id="D0NH47"/>
<dbReference type="VEuPathDB" id="FungiDB:PITG_10805"/>
<reference evidence="3" key="1">
    <citation type="journal article" date="2009" name="Nature">
        <title>Genome sequence and analysis of the Irish potato famine pathogen Phytophthora infestans.</title>
        <authorList>
            <consortium name="The Broad Institute Genome Sequencing Platform"/>
            <person name="Haas B.J."/>
            <person name="Kamoun S."/>
            <person name="Zody M.C."/>
            <person name="Jiang R.H."/>
            <person name="Handsaker R.E."/>
            <person name="Cano L.M."/>
            <person name="Grabherr M."/>
            <person name="Kodira C.D."/>
            <person name="Raffaele S."/>
            <person name="Torto-Alalibo T."/>
            <person name="Bozkurt T.O."/>
            <person name="Ah-Fong A.M."/>
            <person name="Alvarado L."/>
            <person name="Anderson V.L."/>
            <person name="Armstrong M.R."/>
            <person name="Avrova A."/>
            <person name="Baxter L."/>
            <person name="Beynon J."/>
            <person name="Boevink P.C."/>
            <person name="Bollmann S.R."/>
            <person name="Bos J.I."/>
            <person name="Bulone V."/>
            <person name="Cai G."/>
            <person name="Cakir C."/>
            <person name="Carrington J.C."/>
            <person name="Chawner M."/>
            <person name="Conti L."/>
            <person name="Costanzo S."/>
            <person name="Ewan R."/>
            <person name="Fahlgren N."/>
            <person name="Fischbach M.A."/>
            <person name="Fugelstad J."/>
            <person name="Gilroy E.M."/>
            <person name="Gnerre S."/>
            <person name="Green P.J."/>
            <person name="Grenville-Briggs L.J."/>
            <person name="Griffith J."/>
            <person name="Grunwald N.J."/>
            <person name="Horn K."/>
            <person name="Horner N.R."/>
            <person name="Hu C.H."/>
            <person name="Huitema E."/>
            <person name="Jeong D.H."/>
            <person name="Jones A.M."/>
            <person name="Jones J.D."/>
            <person name="Jones R.W."/>
            <person name="Karlsson E.K."/>
            <person name="Kunjeti S.G."/>
            <person name="Lamour K."/>
            <person name="Liu Z."/>
            <person name="Ma L."/>
            <person name="Maclean D."/>
            <person name="Chibucos M.C."/>
            <person name="McDonald H."/>
            <person name="McWalters J."/>
            <person name="Meijer H.J."/>
            <person name="Morgan W."/>
            <person name="Morris P.F."/>
            <person name="Munro C.A."/>
            <person name="O'Neill K."/>
            <person name="Ospina-Giraldo M."/>
            <person name="Pinzon A."/>
            <person name="Pritchard L."/>
            <person name="Ramsahoye B."/>
            <person name="Ren Q."/>
            <person name="Restrepo S."/>
            <person name="Roy S."/>
            <person name="Sadanandom A."/>
            <person name="Savidor A."/>
            <person name="Schornack S."/>
            <person name="Schwartz D.C."/>
            <person name="Schumann U.D."/>
            <person name="Schwessinger B."/>
            <person name="Seyer L."/>
            <person name="Sharpe T."/>
            <person name="Silvar C."/>
            <person name="Song J."/>
            <person name="Studholme D.J."/>
            <person name="Sykes S."/>
            <person name="Thines M."/>
            <person name="van de Vondervoort P.J."/>
            <person name="Phuntumart V."/>
            <person name="Wawra S."/>
            <person name="Weide R."/>
            <person name="Win J."/>
            <person name="Young C."/>
            <person name="Zhou S."/>
            <person name="Fry W."/>
            <person name="Meyers B.C."/>
            <person name="van West P."/>
            <person name="Ristaino J."/>
            <person name="Govers F."/>
            <person name="Birch P.R."/>
            <person name="Whisson S.C."/>
            <person name="Judelson H.S."/>
            <person name="Nusbaum C."/>
        </authorList>
    </citation>
    <scope>NUCLEOTIDE SEQUENCE [LARGE SCALE GENOMIC DNA]</scope>
    <source>
        <strain evidence="3">T30-4</strain>
    </source>
</reference>